<evidence type="ECO:0000259" key="1">
    <source>
        <dbReference type="Pfam" id="PF24623"/>
    </source>
</evidence>
<dbReference type="HOGENOM" id="CLU_2771741_0_0_11"/>
<evidence type="ECO:0000313" key="2">
    <source>
        <dbReference type="EMBL" id="AHH16564.1"/>
    </source>
</evidence>
<dbReference type="STRING" id="1415166.NONO_c17640"/>
<dbReference type="PATRIC" id="fig|1415166.3.peg.1786"/>
<evidence type="ECO:0000313" key="3">
    <source>
        <dbReference type="Proteomes" id="UP000019150"/>
    </source>
</evidence>
<gene>
    <name evidence="2" type="ORF">NONO_c17640</name>
</gene>
<dbReference type="Pfam" id="PF24623">
    <property type="entry name" value="Phage_zn_bind_8"/>
    <property type="match status" value="1"/>
</dbReference>
<dbReference type="RefSeq" id="WP_025348069.1">
    <property type="nucleotide sequence ID" value="NZ_CP006850.1"/>
</dbReference>
<dbReference type="InterPro" id="IPR056911">
    <property type="entry name" value="Phage_Znf_bind_put"/>
</dbReference>
<dbReference type="AlphaFoldDB" id="W5TBM6"/>
<feature type="domain" description="DNA-binding phage zinc finger" evidence="1">
    <location>
        <begin position="10"/>
        <end position="62"/>
    </location>
</feature>
<protein>
    <recommendedName>
        <fullName evidence="1">DNA-binding phage zinc finger domain-containing protein</fullName>
    </recommendedName>
</protein>
<sequence>MTEAEPTQPRPRLWQVEAATRTAAIHARACTYCSAPIGRACTRTDLKGQRHELIFVHPCRLRPEGNTDA</sequence>
<dbReference type="Proteomes" id="UP000019150">
    <property type="component" value="Chromosome"/>
</dbReference>
<reference evidence="2 3" key="1">
    <citation type="journal article" date="2014" name="Appl. Environ. Microbiol.">
        <title>Insights into the Microbial Degradation of Rubber and Gutta-Percha by Analysis of the Complete Genome of Nocardia nova SH22a.</title>
        <authorList>
            <person name="Luo Q."/>
            <person name="Hiessl S."/>
            <person name="Poehlein A."/>
            <person name="Daniel R."/>
            <person name="Steinbuchel A."/>
        </authorList>
    </citation>
    <scope>NUCLEOTIDE SEQUENCE [LARGE SCALE GENOMIC DNA]</scope>
    <source>
        <strain evidence="2">SH22a</strain>
    </source>
</reference>
<name>W5TBM6_9NOCA</name>
<organism evidence="2 3">
    <name type="scientific">Nocardia nova SH22a</name>
    <dbReference type="NCBI Taxonomy" id="1415166"/>
    <lineage>
        <taxon>Bacteria</taxon>
        <taxon>Bacillati</taxon>
        <taxon>Actinomycetota</taxon>
        <taxon>Actinomycetes</taxon>
        <taxon>Mycobacteriales</taxon>
        <taxon>Nocardiaceae</taxon>
        <taxon>Nocardia</taxon>
    </lineage>
</organism>
<dbReference type="KEGG" id="nno:NONO_c17640"/>
<accession>W5TBM6</accession>
<keyword evidence="3" id="KW-1185">Reference proteome</keyword>
<proteinExistence type="predicted"/>
<dbReference type="EMBL" id="CP006850">
    <property type="protein sequence ID" value="AHH16564.1"/>
    <property type="molecule type" value="Genomic_DNA"/>
</dbReference>